<protein>
    <submittedName>
        <fullName evidence="2">Uncharacterized protein</fullName>
    </submittedName>
</protein>
<feature type="compositionally biased region" description="Basic and acidic residues" evidence="1">
    <location>
        <begin position="59"/>
        <end position="68"/>
    </location>
</feature>
<name>A0A563DZ96_9MICO</name>
<dbReference type="AlphaFoldDB" id="A0A563DZ96"/>
<comment type="caution">
    <text evidence="2">The sequence shown here is derived from an EMBL/GenBank/DDBJ whole genome shotgun (WGS) entry which is preliminary data.</text>
</comment>
<proteinExistence type="predicted"/>
<gene>
    <name evidence="2" type="ORF">FGL98_13450</name>
</gene>
<keyword evidence="3" id="KW-1185">Reference proteome</keyword>
<dbReference type="Proteomes" id="UP000320244">
    <property type="component" value="Unassembled WGS sequence"/>
</dbReference>
<dbReference type="OrthoDB" id="7869604at2"/>
<accession>A0A563DZ96</accession>
<sequence>MSHSPSGFAYRLVGDQVVITHNGARATTLRHAAARQFLADVERGDPQKLMARVTGNYKRGNERAARDHPRNRRS</sequence>
<dbReference type="EMBL" id="VCQV01000018">
    <property type="protein sequence ID" value="TWP35580.1"/>
    <property type="molecule type" value="Genomic_DNA"/>
</dbReference>
<reference evidence="2 3" key="2">
    <citation type="submission" date="2019-08" db="EMBL/GenBank/DDBJ databases">
        <title>Jejuicoccus antrihumi gen. nov., sp. nov., a new member of the family Dermacoccaceae isolated from a cave.</title>
        <authorList>
            <person name="Schumann P."/>
            <person name="Kim I.S."/>
        </authorList>
    </citation>
    <scope>NUCLEOTIDE SEQUENCE [LARGE SCALE GENOMIC DNA]</scope>
    <source>
        <strain evidence="2 3">C5-26</strain>
    </source>
</reference>
<evidence type="ECO:0000313" key="2">
    <source>
        <dbReference type="EMBL" id="TWP35580.1"/>
    </source>
</evidence>
<evidence type="ECO:0000256" key="1">
    <source>
        <dbReference type="SAM" id="MobiDB-lite"/>
    </source>
</evidence>
<feature type="region of interest" description="Disordered" evidence="1">
    <location>
        <begin position="49"/>
        <end position="74"/>
    </location>
</feature>
<organism evidence="2 3">
    <name type="scientific">Leekyejoonella antrihumi</name>
    <dbReference type="NCBI Taxonomy" id="1660198"/>
    <lineage>
        <taxon>Bacteria</taxon>
        <taxon>Bacillati</taxon>
        <taxon>Actinomycetota</taxon>
        <taxon>Actinomycetes</taxon>
        <taxon>Micrococcales</taxon>
        <taxon>Dermacoccaceae</taxon>
        <taxon>Leekyejoonella</taxon>
    </lineage>
</organism>
<evidence type="ECO:0000313" key="3">
    <source>
        <dbReference type="Proteomes" id="UP000320244"/>
    </source>
</evidence>
<reference evidence="2 3" key="1">
    <citation type="submission" date="2019-05" db="EMBL/GenBank/DDBJ databases">
        <authorList>
            <person name="Lee S.D."/>
        </authorList>
    </citation>
    <scope>NUCLEOTIDE SEQUENCE [LARGE SCALE GENOMIC DNA]</scope>
    <source>
        <strain evidence="2 3">C5-26</strain>
    </source>
</reference>
<dbReference type="RefSeq" id="WP_146317286.1">
    <property type="nucleotide sequence ID" value="NZ_VCQV01000018.1"/>
</dbReference>